<keyword evidence="2" id="KW-1185">Reference proteome</keyword>
<dbReference type="Proteomes" id="UP000324222">
    <property type="component" value="Unassembled WGS sequence"/>
</dbReference>
<organism evidence="1 2">
    <name type="scientific">Portunus trituberculatus</name>
    <name type="common">Swimming crab</name>
    <name type="synonym">Neptunus trituberculatus</name>
    <dbReference type="NCBI Taxonomy" id="210409"/>
    <lineage>
        <taxon>Eukaryota</taxon>
        <taxon>Metazoa</taxon>
        <taxon>Ecdysozoa</taxon>
        <taxon>Arthropoda</taxon>
        <taxon>Crustacea</taxon>
        <taxon>Multicrustacea</taxon>
        <taxon>Malacostraca</taxon>
        <taxon>Eumalacostraca</taxon>
        <taxon>Eucarida</taxon>
        <taxon>Decapoda</taxon>
        <taxon>Pleocyemata</taxon>
        <taxon>Brachyura</taxon>
        <taxon>Eubrachyura</taxon>
        <taxon>Portunoidea</taxon>
        <taxon>Portunidae</taxon>
        <taxon>Portuninae</taxon>
        <taxon>Portunus</taxon>
    </lineage>
</organism>
<dbReference type="AlphaFoldDB" id="A0A5B7J9H5"/>
<dbReference type="EMBL" id="VSRR010098902">
    <property type="protein sequence ID" value="MPC94521.1"/>
    <property type="molecule type" value="Genomic_DNA"/>
</dbReference>
<gene>
    <name evidence="1" type="ORF">E2C01_089694</name>
</gene>
<protein>
    <submittedName>
        <fullName evidence="1">Uncharacterized protein</fullName>
    </submittedName>
</protein>
<proteinExistence type="predicted"/>
<sequence>MSGHCSSLPACGWHSPSTRAKGINKVDVPHDLPGAQAITDPDSWMEQDDLTAKILQIGECFLR</sequence>
<accession>A0A5B7J9H5</accession>
<evidence type="ECO:0000313" key="1">
    <source>
        <dbReference type="EMBL" id="MPC94521.1"/>
    </source>
</evidence>
<comment type="caution">
    <text evidence="1">The sequence shown here is derived from an EMBL/GenBank/DDBJ whole genome shotgun (WGS) entry which is preliminary data.</text>
</comment>
<evidence type="ECO:0000313" key="2">
    <source>
        <dbReference type="Proteomes" id="UP000324222"/>
    </source>
</evidence>
<reference evidence="1 2" key="1">
    <citation type="submission" date="2019-05" db="EMBL/GenBank/DDBJ databases">
        <title>Another draft genome of Portunus trituberculatus and its Hox gene families provides insights of decapod evolution.</title>
        <authorList>
            <person name="Jeong J.-H."/>
            <person name="Song I."/>
            <person name="Kim S."/>
            <person name="Choi T."/>
            <person name="Kim D."/>
            <person name="Ryu S."/>
            <person name="Kim W."/>
        </authorList>
    </citation>
    <scope>NUCLEOTIDE SEQUENCE [LARGE SCALE GENOMIC DNA]</scope>
    <source>
        <tissue evidence="1">Muscle</tissue>
    </source>
</reference>
<name>A0A5B7J9H5_PORTR</name>